<feature type="compositionally biased region" description="Low complexity" evidence="8">
    <location>
        <begin position="21"/>
        <end position="57"/>
    </location>
</feature>
<dbReference type="PANTHER" id="PTHR23292">
    <property type="entry name" value="LIPOPOLYSACCHARIDE-INDUCED TUMOR NECROSIS FACTOR-ALPHA FACTOR"/>
    <property type="match status" value="1"/>
</dbReference>
<comment type="caution">
    <text evidence="11">The sequence shown here is derived from an EMBL/GenBank/DDBJ whole genome shotgun (WGS) entry which is preliminary data.</text>
</comment>
<evidence type="ECO:0000256" key="1">
    <source>
        <dbReference type="ARBA" id="ARBA00004414"/>
    </source>
</evidence>
<dbReference type="GO" id="GO:0005765">
    <property type="term" value="C:lysosomal membrane"/>
    <property type="evidence" value="ECO:0007669"/>
    <property type="project" value="UniProtKB-SubCell"/>
</dbReference>
<keyword evidence="9" id="KW-1133">Transmembrane helix</keyword>
<proteinExistence type="inferred from homology"/>
<evidence type="ECO:0000256" key="6">
    <source>
        <dbReference type="ARBA" id="ARBA00022833"/>
    </source>
</evidence>
<sequence>MSAPPPYPGNEKGMPPPNPAYPQQAPGPAQYSQPGYAPQYGGYPQQGPGHPQQGYPAQYGQQATTVVVAQPAYTVVQHFRESPVRIKCQFCQADIVTSTYYETGTLTWVACFVIAIVGCWIGCCLIPFCMDACKDVVHQCPNCNQQVGRYNRM</sequence>
<dbReference type="Proteomes" id="UP000828390">
    <property type="component" value="Unassembled WGS sequence"/>
</dbReference>
<evidence type="ECO:0000256" key="5">
    <source>
        <dbReference type="ARBA" id="ARBA00022723"/>
    </source>
</evidence>
<keyword evidence="6" id="KW-0862">Zinc</keyword>
<dbReference type="SMART" id="SM00714">
    <property type="entry name" value="LITAF"/>
    <property type="match status" value="1"/>
</dbReference>
<feature type="compositionally biased region" description="Pro residues" evidence="8">
    <location>
        <begin position="1"/>
        <end position="20"/>
    </location>
</feature>
<keyword evidence="9" id="KW-0812">Transmembrane</keyword>
<dbReference type="Pfam" id="PF10601">
    <property type="entry name" value="zf-LITAF-like"/>
    <property type="match status" value="1"/>
</dbReference>
<dbReference type="AlphaFoldDB" id="A0A9D4M0A9"/>
<comment type="similarity">
    <text evidence="4">Belongs to the CDIP1/LITAF family.</text>
</comment>
<gene>
    <name evidence="11" type="ORF">DPMN_030015</name>
</gene>
<comment type="subcellular location">
    <subcellularLocation>
        <location evidence="2">Endosome membrane</location>
        <topology evidence="2">Peripheral membrane protein</topology>
    </subcellularLocation>
    <subcellularLocation>
        <location evidence="1">Late endosome membrane</location>
    </subcellularLocation>
    <subcellularLocation>
        <location evidence="3">Lysosome membrane</location>
        <topology evidence="3">Peripheral membrane protein</topology>
        <orientation evidence="3">Cytoplasmic side</orientation>
    </subcellularLocation>
</comment>
<organism evidence="11 12">
    <name type="scientific">Dreissena polymorpha</name>
    <name type="common">Zebra mussel</name>
    <name type="synonym">Mytilus polymorpha</name>
    <dbReference type="NCBI Taxonomy" id="45954"/>
    <lineage>
        <taxon>Eukaryota</taxon>
        <taxon>Metazoa</taxon>
        <taxon>Spiralia</taxon>
        <taxon>Lophotrochozoa</taxon>
        <taxon>Mollusca</taxon>
        <taxon>Bivalvia</taxon>
        <taxon>Autobranchia</taxon>
        <taxon>Heteroconchia</taxon>
        <taxon>Euheterodonta</taxon>
        <taxon>Imparidentia</taxon>
        <taxon>Neoheterodontei</taxon>
        <taxon>Myida</taxon>
        <taxon>Dreissenoidea</taxon>
        <taxon>Dreissenidae</taxon>
        <taxon>Dreissena</taxon>
    </lineage>
</organism>
<dbReference type="PROSITE" id="PS51837">
    <property type="entry name" value="LITAF"/>
    <property type="match status" value="1"/>
</dbReference>
<reference evidence="11" key="1">
    <citation type="journal article" date="2019" name="bioRxiv">
        <title>The Genome of the Zebra Mussel, Dreissena polymorpha: A Resource for Invasive Species Research.</title>
        <authorList>
            <person name="McCartney M.A."/>
            <person name="Auch B."/>
            <person name="Kono T."/>
            <person name="Mallez S."/>
            <person name="Zhang Y."/>
            <person name="Obille A."/>
            <person name="Becker A."/>
            <person name="Abrahante J.E."/>
            <person name="Garbe J."/>
            <person name="Badalamenti J.P."/>
            <person name="Herman A."/>
            <person name="Mangelson H."/>
            <person name="Liachko I."/>
            <person name="Sullivan S."/>
            <person name="Sone E.D."/>
            <person name="Koren S."/>
            <person name="Silverstein K.A.T."/>
            <person name="Beckman K.B."/>
            <person name="Gohl D.M."/>
        </authorList>
    </citation>
    <scope>NUCLEOTIDE SEQUENCE</scope>
    <source>
        <strain evidence="11">Duluth1</strain>
        <tissue evidence="11">Whole animal</tissue>
    </source>
</reference>
<evidence type="ECO:0000313" key="11">
    <source>
        <dbReference type="EMBL" id="KAH3866892.1"/>
    </source>
</evidence>
<feature type="region of interest" description="Disordered" evidence="8">
    <location>
        <begin position="1"/>
        <end position="57"/>
    </location>
</feature>
<evidence type="ECO:0000313" key="12">
    <source>
        <dbReference type="Proteomes" id="UP000828390"/>
    </source>
</evidence>
<keyword evidence="5" id="KW-0479">Metal-binding</keyword>
<evidence type="ECO:0000256" key="8">
    <source>
        <dbReference type="SAM" id="MobiDB-lite"/>
    </source>
</evidence>
<dbReference type="InterPro" id="IPR037519">
    <property type="entry name" value="LITAF_fam"/>
</dbReference>
<evidence type="ECO:0000256" key="9">
    <source>
        <dbReference type="SAM" id="Phobius"/>
    </source>
</evidence>
<dbReference type="GO" id="GO:0008270">
    <property type="term" value="F:zinc ion binding"/>
    <property type="evidence" value="ECO:0007669"/>
    <property type="project" value="TreeGrafter"/>
</dbReference>
<dbReference type="InterPro" id="IPR006629">
    <property type="entry name" value="LITAF"/>
</dbReference>
<reference evidence="11" key="2">
    <citation type="submission" date="2020-11" db="EMBL/GenBank/DDBJ databases">
        <authorList>
            <person name="McCartney M.A."/>
            <person name="Auch B."/>
            <person name="Kono T."/>
            <person name="Mallez S."/>
            <person name="Becker A."/>
            <person name="Gohl D.M."/>
            <person name="Silverstein K.A.T."/>
            <person name="Koren S."/>
            <person name="Bechman K.B."/>
            <person name="Herman A."/>
            <person name="Abrahante J.E."/>
            <person name="Garbe J."/>
        </authorList>
    </citation>
    <scope>NUCLEOTIDE SEQUENCE</scope>
    <source>
        <strain evidence="11">Duluth1</strain>
        <tissue evidence="11">Whole animal</tissue>
    </source>
</reference>
<dbReference type="OrthoDB" id="5599753at2759"/>
<accession>A0A9D4M0A9</accession>
<name>A0A9D4M0A9_DREPO</name>
<feature type="domain" description="LITAF" evidence="10">
    <location>
        <begin position="64"/>
        <end position="152"/>
    </location>
</feature>
<feature type="transmembrane region" description="Helical" evidence="9">
    <location>
        <begin position="106"/>
        <end position="129"/>
    </location>
</feature>
<evidence type="ECO:0000256" key="2">
    <source>
        <dbReference type="ARBA" id="ARBA00004481"/>
    </source>
</evidence>
<dbReference type="GO" id="GO:0031902">
    <property type="term" value="C:late endosome membrane"/>
    <property type="evidence" value="ECO:0007669"/>
    <property type="project" value="UniProtKB-SubCell"/>
</dbReference>
<evidence type="ECO:0000259" key="10">
    <source>
        <dbReference type="PROSITE" id="PS51837"/>
    </source>
</evidence>
<keyword evidence="7 9" id="KW-0472">Membrane</keyword>
<dbReference type="PANTHER" id="PTHR23292:SF6">
    <property type="entry name" value="FI16602P1-RELATED"/>
    <property type="match status" value="1"/>
</dbReference>
<protein>
    <recommendedName>
        <fullName evidence="10">LITAF domain-containing protein</fullName>
    </recommendedName>
</protein>
<evidence type="ECO:0000256" key="4">
    <source>
        <dbReference type="ARBA" id="ARBA00005975"/>
    </source>
</evidence>
<evidence type="ECO:0000256" key="3">
    <source>
        <dbReference type="ARBA" id="ARBA00004630"/>
    </source>
</evidence>
<dbReference type="EMBL" id="JAIWYP010000002">
    <property type="protein sequence ID" value="KAH3866892.1"/>
    <property type="molecule type" value="Genomic_DNA"/>
</dbReference>
<keyword evidence="12" id="KW-1185">Reference proteome</keyword>
<evidence type="ECO:0000256" key="7">
    <source>
        <dbReference type="ARBA" id="ARBA00023136"/>
    </source>
</evidence>